<dbReference type="OrthoDB" id="2100652at2759"/>
<reference evidence="2 3" key="1">
    <citation type="submission" date="2019-01" db="EMBL/GenBank/DDBJ databases">
        <title>Draft Genome Sequencing of Zygosaccharomyces mellis Ca-7.</title>
        <authorList>
            <person name="Shiwa Y."/>
            <person name="Kanesaki Y."/>
            <person name="Ishige T."/>
            <person name="Mura K."/>
            <person name="Hori T."/>
            <person name="Tamura T."/>
        </authorList>
    </citation>
    <scope>NUCLEOTIDE SEQUENCE [LARGE SCALE GENOMIC DNA]</scope>
    <source>
        <strain evidence="2 3">Ca-7</strain>
    </source>
</reference>
<keyword evidence="1" id="KW-1133">Transmembrane helix</keyword>
<dbReference type="Pfam" id="PF08695">
    <property type="entry name" value="Coa1"/>
    <property type="match status" value="1"/>
</dbReference>
<gene>
    <name evidence="2" type="ORF">ZYGM_001807</name>
</gene>
<proteinExistence type="predicted"/>
<evidence type="ECO:0000313" key="3">
    <source>
        <dbReference type="Proteomes" id="UP000301737"/>
    </source>
</evidence>
<keyword evidence="1" id="KW-0812">Transmembrane</keyword>
<dbReference type="PANTHER" id="PTHR28523">
    <property type="entry name" value="CYTOCHROME C OXIDASE ASSEMBLY FACTOR 1"/>
    <property type="match status" value="1"/>
</dbReference>
<evidence type="ECO:0000313" key="2">
    <source>
        <dbReference type="EMBL" id="GCF01325.1"/>
    </source>
</evidence>
<organism evidence="2 3">
    <name type="scientific">Zygosaccharomyces mellis</name>
    <dbReference type="NCBI Taxonomy" id="42258"/>
    <lineage>
        <taxon>Eukaryota</taxon>
        <taxon>Fungi</taxon>
        <taxon>Dikarya</taxon>
        <taxon>Ascomycota</taxon>
        <taxon>Saccharomycotina</taxon>
        <taxon>Saccharomycetes</taxon>
        <taxon>Saccharomycetales</taxon>
        <taxon>Saccharomycetaceae</taxon>
        <taxon>Zygosaccharomyces</taxon>
    </lineage>
</organism>
<evidence type="ECO:0008006" key="4">
    <source>
        <dbReference type="Google" id="ProtNLM"/>
    </source>
</evidence>
<name>A0A4C2EAX6_9SACH</name>
<dbReference type="GO" id="GO:0005743">
    <property type="term" value="C:mitochondrial inner membrane"/>
    <property type="evidence" value="ECO:0007669"/>
    <property type="project" value="TreeGrafter"/>
</dbReference>
<keyword evidence="1" id="KW-0472">Membrane</keyword>
<keyword evidence="3" id="KW-1185">Reference proteome</keyword>
<feature type="transmembrane region" description="Helical" evidence="1">
    <location>
        <begin position="60"/>
        <end position="79"/>
    </location>
</feature>
<comment type="caution">
    <text evidence="2">The sequence shown here is derived from an EMBL/GenBank/DDBJ whole genome shotgun (WGS) entry which is preliminary data.</text>
</comment>
<dbReference type="EMBL" id="BIMX01000030">
    <property type="protein sequence ID" value="GCF01325.1"/>
    <property type="molecule type" value="Genomic_DNA"/>
</dbReference>
<dbReference type="PANTHER" id="PTHR28523:SF1">
    <property type="entry name" value="CYTOCHROME C OXIDASE ASSEMBLY FACTOR 1"/>
    <property type="match status" value="1"/>
</dbReference>
<dbReference type="AlphaFoldDB" id="A0A4C2EAX6"/>
<evidence type="ECO:0000256" key="1">
    <source>
        <dbReference type="SAM" id="Phobius"/>
    </source>
</evidence>
<dbReference type="GO" id="GO:0033617">
    <property type="term" value="P:mitochondrial respiratory chain complex IV assembly"/>
    <property type="evidence" value="ECO:0007669"/>
    <property type="project" value="InterPro"/>
</dbReference>
<sequence length="185" mass="21156">MSFMLRNLKAIPLSWSVCISGRRLLATQGTSEFVLKNKNRPLRVERELPDPFAHKIKNRATFVAFSVGVAAALAIIFNYEKTESPIISNTFYHLRRSPRTRELLGENIEFDGLMPWVHGELNQVAGKVNIRFNIKGSNGTRAIVRLVANKDNEFQEFLIREWSLTADNKQIDLLEEGDLRTLGWN</sequence>
<dbReference type="InterPro" id="IPR042432">
    <property type="entry name" value="Coa1_fungi"/>
</dbReference>
<dbReference type="InterPro" id="IPR014807">
    <property type="entry name" value="Coa1"/>
</dbReference>
<accession>A0A4C2EAX6</accession>
<protein>
    <recommendedName>
        <fullName evidence="4">Cytochrome c oxidase assembly factor 1</fullName>
    </recommendedName>
</protein>
<dbReference type="Proteomes" id="UP000301737">
    <property type="component" value="Unassembled WGS sequence"/>
</dbReference>